<sequence length="255" mass="29552">MEIFIVVRKLLIATLCWITFQTGVYGAVGDDPWKQMEYFVEQTIPEPPRIITEPGTISQYPDRFSVRWETPIDNTDPVQEFSVRYSPVERTIKGWVENGPAVEKTYLSWERNQYLELRELTPDTYYKIEIRVINKHGSSLPDTVVIKTRAAEFDASFTLQNIWGRLEPKKRSMIKCFRDSSLKEVKKIRISRALNTGQGWNLPRSSMQLVQGNPVFARILYLPSEDELNRFGAFQCSFVKNEAKTNIITLKLPPP</sequence>
<name>A0A087TJU4_STEMI</name>
<evidence type="ECO:0000313" key="4">
    <source>
        <dbReference type="Proteomes" id="UP000054359"/>
    </source>
</evidence>
<accession>A0A087TJU4</accession>
<evidence type="ECO:0000259" key="2">
    <source>
        <dbReference type="PROSITE" id="PS50853"/>
    </source>
</evidence>
<keyword evidence="1" id="KW-0732">Signal</keyword>
<dbReference type="Gene3D" id="2.60.40.10">
    <property type="entry name" value="Immunoglobulins"/>
    <property type="match status" value="1"/>
</dbReference>
<dbReference type="Proteomes" id="UP000054359">
    <property type="component" value="Unassembled WGS sequence"/>
</dbReference>
<protein>
    <submittedName>
        <fullName evidence="3">Fasciclin-2</fullName>
    </submittedName>
</protein>
<organism evidence="3 4">
    <name type="scientific">Stegodyphus mimosarum</name>
    <name type="common">African social velvet spider</name>
    <dbReference type="NCBI Taxonomy" id="407821"/>
    <lineage>
        <taxon>Eukaryota</taxon>
        <taxon>Metazoa</taxon>
        <taxon>Ecdysozoa</taxon>
        <taxon>Arthropoda</taxon>
        <taxon>Chelicerata</taxon>
        <taxon>Arachnida</taxon>
        <taxon>Araneae</taxon>
        <taxon>Araneomorphae</taxon>
        <taxon>Entelegynae</taxon>
        <taxon>Eresoidea</taxon>
        <taxon>Eresidae</taxon>
        <taxon>Stegodyphus</taxon>
    </lineage>
</organism>
<dbReference type="OrthoDB" id="1668230at2759"/>
<dbReference type="AlphaFoldDB" id="A0A087TJU4"/>
<dbReference type="SUPFAM" id="SSF49265">
    <property type="entry name" value="Fibronectin type III"/>
    <property type="match status" value="1"/>
</dbReference>
<feature type="non-terminal residue" evidence="3">
    <location>
        <position position="255"/>
    </location>
</feature>
<evidence type="ECO:0000256" key="1">
    <source>
        <dbReference type="SAM" id="SignalP"/>
    </source>
</evidence>
<proteinExistence type="predicted"/>
<feature type="signal peptide" evidence="1">
    <location>
        <begin position="1"/>
        <end position="26"/>
    </location>
</feature>
<dbReference type="InterPro" id="IPR013783">
    <property type="entry name" value="Ig-like_fold"/>
</dbReference>
<evidence type="ECO:0000313" key="3">
    <source>
        <dbReference type="EMBL" id="KFM65383.1"/>
    </source>
</evidence>
<dbReference type="Pfam" id="PF00041">
    <property type="entry name" value="fn3"/>
    <property type="match status" value="1"/>
</dbReference>
<reference evidence="3 4" key="1">
    <citation type="submission" date="2013-11" db="EMBL/GenBank/DDBJ databases">
        <title>Genome sequencing of Stegodyphus mimosarum.</title>
        <authorList>
            <person name="Bechsgaard J."/>
        </authorList>
    </citation>
    <scope>NUCLEOTIDE SEQUENCE [LARGE SCALE GENOMIC DNA]</scope>
</reference>
<feature type="chain" id="PRO_5001829786" evidence="1">
    <location>
        <begin position="27"/>
        <end position="255"/>
    </location>
</feature>
<keyword evidence="4" id="KW-1185">Reference proteome</keyword>
<feature type="domain" description="Fibronectin type-III" evidence="2">
    <location>
        <begin position="47"/>
        <end position="153"/>
    </location>
</feature>
<dbReference type="InterPro" id="IPR036116">
    <property type="entry name" value="FN3_sf"/>
</dbReference>
<dbReference type="STRING" id="407821.A0A087TJU4"/>
<dbReference type="PROSITE" id="PS50853">
    <property type="entry name" value="FN3"/>
    <property type="match status" value="1"/>
</dbReference>
<gene>
    <name evidence="3" type="ORF">X975_13017</name>
</gene>
<dbReference type="InterPro" id="IPR003961">
    <property type="entry name" value="FN3_dom"/>
</dbReference>
<dbReference type="CDD" id="cd00063">
    <property type="entry name" value="FN3"/>
    <property type="match status" value="1"/>
</dbReference>
<dbReference type="SMART" id="SM00060">
    <property type="entry name" value="FN3"/>
    <property type="match status" value="1"/>
</dbReference>
<dbReference type="EMBL" id="KK115538">
    <property type="protein sequence ID" value="KFM65383.1"/>
    <property type="molecule type" value="Genomic_DNA"/>
</dbReference>